<evidence type="ECO:0000313" key="2">
    <source>
        <dbReference type="Proteomes" id="UP001445076"/>
    </source>
</evidence>
<comment type="caution">
    <text evidence="1">The sequence shown here is derived from an EMBL/GenBank/DDBJ whole genome shotgun (WGS) entry which is preliminary data.</text>
</comment>
<protein>
    <submittedName>
        <fullName evidence="1">Uncharacterized protein</fullName>
    </submittedName>
</protein>
<keyword evidence="2" id="KW-1185">Reference proteome</keyword>
<dbReference type="EMBL" id="JARKIK010000068">
    <property type="protein sequence ID" value="KAK8729252.1"/>
    <property type="molecule type" value="Genomic_DNA"/>
</dbReference>
<evidence type="ECO:0000313" key="1">
    <source>
        <dbReference type="EMBL" id="KAK8729252.1"/>
    </source>
</evidence>
<dbReference type="AlphaFoldDB" id="A0AAW0WPL1"/>
<dbReference type="Proteomes" id="UP001445076">
    <property type="component" value="Unassembled WGS sequence"/>
</dbReference>
<name>A0AAW0WPL1_CHEQU</name>
<gene>
    <name evidence="1" type="ORF">OTU49_008712</name>
</gene>
<sequence>MIRHTSEYHLYPKHHTPYIPLDTELTSYTSIQDSNDSLHTPPEYNMVNKIFLTMMYNILSHSESLSLSLKINNIGLIHTEVGEHCYGVTLSQPRNYFSLSWVLGFMYFQILTKEIFW</sequence>
<accession>A0AAW0WPL1</accession>
<reference evidence="1 2" key="1">
    <citation type="journal article" date="2024" name="BMC Genomics">
        <title>Genome assembly of redclaw crayfish (Cherax quadricarinatus) provides insights into its immune adaptation and hypoxia tolerance.</title>
        <authorList>
            <person name="Liu Z."/>
            <person name="Zheng J."/>
            <person name="Li H."/>
            <person name="Fang K."/>
            <person name="Wang S."/>
            <person name="He J."/>
            <person name="Zhou D."/>
            <person name="Weng S."/>
            <person name="Chi M."/>
            <person name="Gu Z."/>
            <person name="He J."/>
            <person name="Li F."/>
            <person name="Wang M."/>
        </authorList>
    </citation>
    <scope>NUCLEOTIDE SEQUENCE [LARGE SCALE GENOMIC DNA]</scope>
    <source>
        <strain evidence="1">ZL_2023a</strain>
    </source>
</reference>
<proteinExistence type="predicted"/>
<organism evidence="1 2">
    <name type="scientific">Cherax quadricarinatus</name>
    <name type="common">Australian red claw crayfish</name>
    <dbReference type="NCBI Taxonomy" id="27406"/>
    <lineage>
        <taxon>Eukaryota</taxon>
        <taxon>Metazoa</taxon>
        <taxon>Ecdysozoa</taxon>
        <taxon>Arthropoda</taxon>
        <taxon>Crustacea</taxon>
        <taxon>Multicrustacea</taxon>
        <taxon>Malacostraca</taxon>
        <taxon>Eumalacostraca</taxon>
        <taxon>Eucarida</taxon>
        <taxon>Decapoda</taxon>
        <taxon>Pleocyemata</taxon>
        <taxon>Astacidea</taxon>
        <taxon>Parastacoidea</taxon>
        <taxon>Parastacidae</taxon>
        <taxon>Cherax</taxon>
    </lineage>
</organism>